<comment type="caution">
    <text evidence="6">The sequence shown here is derived from an EMBL/GenBank/DDBJ whole genome shotgun (WGS) entry which is preliminary data.</text>
</comment>
<dbReference type="EMBL" id="PPTX01000022">
    <property type="protein sequence ID" value="RDB76319.1"/>
    <property type="molecule type" value="Genomic_DNA"/>
</dbReference>
<dbReference type="EMBL" id="PPTY01000042">
    <property type="protein sequence ID" value="RDB81725.1"/>
    <property type="molecule type" value="Genomic_DNA"/>
</dbReference>
<dbReference type="InterPro" id="IPR036388">
    <property type="entry name" value="WH-like_DNA-bd_sf"/>
</dbReference>
<feature type="transmembrane region" description="Helical" evidence="2">
    <location>
        <begin position="365"/>
        <end position="389"/>
    </location>
</feature>
<evidence type="ECO:0000256" key="1">
    <source>
        <dbReference type="ARBA" id="ARBA00023125"/>
    </source>
</evidence>
<feature type="transmembrane region" description="Helical" evidence="2">
    <location>
        <begin position="62"/>
        <end position="80"/>
    </location>
</feature>
<feature type="transmembrane region" description="Helical" evidence="2">
    <location>
        <begin position="207"/>
        <end position="226"/>
    </location>
</feature>
<reference evidence="4 13" key="2">
    <citation type="submission" date="2019-11" db="EMBL/GenBank/DDBJ databases">
        <title>Whole genome shotgun sequencing (WGS) data from Adlercreutzia equolifaciens ResAG-91, Eggerthella lenta MRI-F36, MRI-F37, MRI-F40, ResAG-49, ResAG-88, ResAG-121, ResAG-145, and Gordonibacter sp. ResAG-5, ResAG-26, ResAG-43, ResAG-50, ResAG-59.</title>
        <authorList>
            <person name="Stoll D.A."/>
            <person name="Danylec N."/>
            <person name="Franz C.M.A.P."/>
            <person name="Huch M."/>
        </authorList>
    </citation>
    <scope>NUCLEOTIDE SEQUENCE [LARGE SCALE GENOMIC DNA]</scope>
    <source>
        <strain evidence="4 13">ResAG-88</strain>
    </source>
</reference>
<feature type="transmembrane region" description="Helical" evidence="2">
    <location>
        <begin position="246"/>
        <end position="264"/>
    </location>
</feature>
<feature type="transmembrane region" description="Helical" evidence="2">
    <location>
        <begin position="114"/>
        <end position="133"/>
    </location>
</feature>
<evidence type="ECO:0000259" key="3">
    <source>
        <dbReference type="PROSITE" id="PS50043"/>
    </source>
</evidence>
<dbReference type="EMBL" id="PPUQ01000016">
    <property type="protein sequence ID" value="RDC36759.1"/>
    <property type="molecule type" value="Genomic_DNA"/>
</dbReference>
<dbReference type="InterPro" id="IPR039420">
    <property type="entry name" value="WalR-like"/>
</dbReference>
<keyword evidence="2" id="KW-0812">Transmembrane</keyword>
<protein>
    <submittedName>
        <fullName evidence="6">LuxR family transcriptional regulator</fullName>
    </submittedName>
</protein>
<evidence type="ECO:0000313" key="6">
    <source>
        <dbReference type="EMBL" id="RDB76319.1"/>
    </source>
</evidence>
<dbReference type="EMBL" id="PPTU01000009">
    <property type="protein sequence ID" value="RDB70623.1"/>
    <property type="molecule type" value="Genomic_DNA"/>
</dbReference>
<keyword evidence="1" id="KW-0238">DNA-binding</keyword>
<reference evidence="9 10" key="1">
    <citation type="journal article" date="2018" name="Elife">
        <title>Discovery and characterization of a prevalent human gut bacterial enzyme sufficient for the inactivation of a family of plant toxins.</title>
        <authorList>
            <person name="Koppel N."/>
            <person name="Bisanz J.E."/>
            <person name="Pandelia M.E."/>
            <person name="Turnbaugh P.J."/>
            <person name="Balskus E.P."/>
        </authorList>
    </citation>
    <scope>NUCLEOTIDE SEQUENCE [LARGE SCALE GENOMIC DNA]</scope>
    <source>
        <strain evidence="8 11">16A</strain>
        <strain evidence="7 10">FAA1-1-60AUCSF</strain>
        <strain evidence="6 9">MR1 #12</strain>
        <strain evidence="5 12">W1 BHI 6</strain>
    </source>
</reference>
<feature type="transmembrane region" description="Helical" evidence="2">
    <location>
        <begin position="21"/>
        <end position="42"/>
    </location>
</feature>
<evidence type="ECO:0000256" key="2">
    <source>
        <dbReference type="SAM" id="Phobius"/>
    </source>
</evidence>
<name>A0A369N0Q3_EGGLN</name>
<dbReference type="SUPFAM" id="SSF103473">
    <property type="entry name" value="MFS general substrate transporter"/>
    <property type="match status" value="1"/>
</dbReference>
<dbReference type="Pfam" id="PF00196">
    <property type="entry name" value="GerE"/>
    <property type="match status" value="1"/>
</dbReference>
<evidence type="ECO:0000313" key="8">
    <source>
        <dbReference type="EMBL" id="RDC36759.1"/>
    </source>
</evidence>
<evidence type="ECO:0000313" key="12">
    <source>
        <dbReference type="Proteomes" id="UP000253970"/>
    </source>
</evidence>
<dbReference type="EMBL" id="WPOM01000037">
    <property type="protein sequence ID" value="MVN34103.1"/>
    <property type="molecule type" value="Genomic_DNA"/>
</dbReference>
<dbReference type="Proteomes" id="UP000253915">
    <property type="component" value="Unassembled WGS sequence"/>
</dbReference>
<feature type="transmembrane region" description="Helical" evidence="2">
    <location>
        <begin position="87"/>
        <end position="108"/>
    </location>
</feature>
<dbReference type="GO" id="GO:0006355">
    <property type="term" value="P:regulation of DNA-templated transcription"/>
    <property type="evidence" value="ECO:0007669"/>
    <property type="project" value="InterPro"/>
</dbReference>
<keyword evidence="2" id="KW-1133">Transmembrane helix</keyword>
<feature type="transmembrane region" description="Helical" evidence="2">
    <location>
        <begin position="169"/>
        <end position="187"/>
    </location>
</feature>
<keyword evidence="2" id="KW-0472">Membrane</keyword>
<dbReference type="PRINTS" id="PR00038">
    <property type="entry name" value="HTHLUXR"/>
</dbReference>
<evidence type="ECO:0000313" key="10">
    <source>
        <dbReference type="Proteomes" id="UP000253857"/>
    </source>
</evidence>
<evidence type="ECO:0000313" key="13">
    <source>
        <dbReference type="Proteomes" id="UP000436429"/>
    </source>
</evidence>
<dbReference type="AlphaFoldDB" id="A0A369N0Q3"/>
<dbReference type="GO" id="GO:0003677">
    <property type="term" value="F:DNA binding"/>
    <property type="evidence" value="ECO:0007669"/>
    <property type="project" value="UniProtKB-KW"/>
</dbReference>
<dbReference type="Gene3D" id="1.10.10.10">
    <property type="entry name" value="Winged helix-like DNA-binding domain superfamily/Winged helix DNA-binding domain"/>
    <property type="match status" value="1"/>
</dbReference>
<dbReference type="PROSITE" id="PS50043">
    <property type="entry name" value="HTH_LUXR_2"/>
    <property type="match status" value="1"/>
</dbReference>
<gene>
    <name evidence="8" type="ORF">C1853_11340</name>
    <name evidence="7" type="ORF">C1871_14355</name>
    <name evidence="6" type="ORF">C1872_12820</name>
    <name evidence="5" type="ORF">C1875_07630</name>
    <name evidence="4" type="ORF">GO726_13155</name>
</gene>
<evidence type="ECO:0000313" key="4">
    <source>
        <dbReference type="EMBL" id="MVN34103.1"/>
    </source>
</evidence>
<dbReference type="Proteomes" id="UP000253857">
    <property type="component" value="Unassembled WGS sequence"/>
</dbReference>
<organism evidence="6 9">
    <name type="scientific">Eggerthella lenta</name>
    <name type="common">Eubacterium lentum</name>
    <dbReference type="NCBI Taxonomy" id="84112"/>
    <lineage>
        <taxon>Bacteria</taxon>
        <taxon>Bacillati</taxon>
        <taxon>Actinomycetota</taxon>
        <taxon>Coriobacteriia</taxon>
        <taxon>Eggerthellales</taxon>
        <taxon>Eggerthellaceae</taxon>
        <taxon>Eggerthella</taxon>
    </lineage>
</organism>
<evidence type="ECO:0000313" key="11">
    <source>
        <dbReference type="Proteomes" id="UP000253915"/>
    </source>
</evidence>
<feature type="domain" description="HTH luxR-type" evidence="3">
    <location>
        <begin position="407"/>
        <end position="472"/>
    </location>
</feature>
<evidence type="ECO:0000313" key="9">
    <source>
        <dbReference type="Proteomes" id="UP000253752"/>
    </source>
</evidence>
<dbReference type="InterPro" id="IPR000792">
    <property type="entry name" value="Tscrpt_reg_LuxR_C"/>
</dbReference>
<dbReference type="Proteomes" id="UP000253970">
    <property type="component" value="Unassembled WGS sequence"/>
</dbReference>
<dbReference type="PANTHER" id="PTHR43214">
    <property type="entry name" value="TWO-COMPONENT RESPONSE REGULATOR"/>
    <property type="match status" value="1"/>
</dbReference>
<feature type="transmembrane region" description="Helical" evidence="2">
    <location>
        <begin position="298"/>
        <end position="317"/>
    </location>
</feature>
<dbReference type="InterPro" id="IPR036259">
    <property type="entry name" value="MFS_trans_sf"/>
</dbReference>
<dbReference type="RefSeq" id="WP_009306188.1">
    <property type="nucleotide sequence ID" value="NZ_AP025575.1"/>
</dbReference>
<dbReference type="CDD" id="cd06170">
    <property type="entry name" value="LuxR_C_like"/>
    <property type="match status" value="1"/>
</dbReference>
<feature type="transmembrane region" description="Helical" evidence="2">
    <location>
        <begin position="271"/>
        <end position="292"/>
    </location>
</feature>
<evidence type="ECO:0000313" key="5">
    <source>
        <dbReference type="EMBL" id="RDB70623.1"/>
    </source>
</evidence>
<accession>A0A369N0Q3</accession>
<evidence type="ECO:0000313" key="7">
    <source>
        <dbReference type="EMBL" id="RDB81725.1"/>
    </source>
</evidence>
<dbReference type="InterPro" id="IPR016032">
    <property type="entry name" value="Sig_transdc_resp-reg_C-effctor"/>
</dbReference>
<feature type="transmembrane region" description="Helical" evidence="2">
    <location>
        <begin position="329"/>
        <end position="353"/>
    </location>
</feature>
<dbReference type="SUPFAM" id="SSF46894">
    <property type="entry name" value="C-terminal effector domain of the bipartite response regulators"/>
    <property type="match status" value="1"/>
</dbReference>
<dbReference type="Proteomes" id="UP000436429">
    <property type="component" value="Unassembled WGS sequence"/>
</dbReference>
<dbReference type="Proteomes" id="UP000253752">
    <property type="component" value="Unassembled WGS sequence"/>
</dbReference>
<feature type="transmembrane region" description="Helical" evidence="2">
    <location>
        <begin position="145"/>
        <end position="163"/>
    </location>
</feature>
<sequence>MQQATGGEKSRVVAKPARSDIQRGGIALDAFASALFWGYVAIMFGSSEIKIAESIGLAPENVALICGNVVALVAVGLLGPRAHGSHLFVLGLAGSGTACILQTVSLLSPEMVPVAWSRLFACGASAILVLAWCEHISSETSQERPLFLALCSLLTIVIVLVSIQLGARSAILFGGVLPVVSAALGAYRTRASARTAPSVTIQPPFPLYLIVILFVFGFMISFFSLLNRRTGTVENFMIPAGIDPFLAGWTVLVLVIAGCVWMLLPQRHASLVTTVLIPLASLGLLLPPFLRYGLQETLPAVVAFIVICEAIICSVGPSNAKKYFHIGSFTFVFWTRSFGLIGMIVGYAAAILLFDIMKIAIDFDILLIMFAAYAILCLTVAVMLGRIGLKAPAERERESTPAAAAHALAERYGLTAREAEVLELVAQGRNMTYVQKALCISPGTSSTHINHIHQKLDVHSREELIDLVQEELAR</sequence>
<dbReference type="SMART" id="SM00421">
    <property type="entry name" value="HTH_LUXR"/>
    <property type="match status" value="1"/>
</dbReference>
<proteinExistence type="predicted"/>
<dbReference type="GeneID" id="69510045"/>